<evidence type="ECO:0000256" key="1">
    <source>
        <dbReference type="SAM" id="MobiDB-lite"/>
    </source>
</evidence>
<evidence type="ECO:0000313" key="3">
    <source>
        <dbReference type="EMBL" id="MDU0367898.1"/>
    </source>
</evidence>
<name>A0ABU3T958_9MICO</name>
<dbReference type="PROSITE" id="PS51257">
    <property type="entry name" value="PROKAR_LIPOPROTEIN"/>
    <property type="match status" value="1"/>
</dbReference>
<feature type="region of interest" description="Disordered" evidence="1">
    <location>
        <begin position="25"/>
        <end position="53"/>
    </location>
</feature>
<gene>
    <name evidence="3" type="ORF">RWH45_11800</name>
</gene>
<organism evidence="3 4">
    <name type="scientific">Microbacterium galbum</name>
    <dbReference type="NCBI Taxonomy" id="3075994"/>
    <lineage>
        <taxon>Bacteria</taxon>
        <taxon>Bacillati</taxon>
        <taxon>Actinomycetota</taxon>
        <taxon>Actinomycetes</taxon>
        <taxon>Micrococcales</taxon>
        <taxon>Microbacteriaceae</taxon>
        <taxon>Microbacterium</taxon>
    </lineage>
</organism>
<sequence>MAVRGTPIVLTVLALVVIGAAGCAPDAEPATEPSPAPTATPVSQTPRPYAVPSAGPAEVARAVFEVVDGVNTTDTVLSDAFDAGDALTVSGQCEGGERMTYALRDSTPDGEGAVLTSGTFRCDSSAPQGNTYGVGLSGTVQVVLTVDSDTERAWVTVTK</sequence>
<keyword evidence="4" id="KW-1185">Reference proteome</keyword>
<dbReference type="EMBL" id="JAWDIS010000002">
    <property type="protein sequence ID" value="MDU0367898.1"/>
    <property type="molecule type" value="Genomic_DNA"/>
</dbReference>
<feature type="chain" id="PRO_5046354003" description="Lipoprotein" evidence="2">
    <location>
        <begin position="24"/>
        <end position="159"/>
    </location>
</feature>
<evidence type="ECO:0000313" key="4">
    <source>
        <dbReference type="Proteomes" id="UP001263371"/>
    </source>
</evidence>
<keyword evidence="2" id="KW-0732">Signal</keyword>
<accession>A0ABU3T958</accession>
<evidence type="ECO:0008006" key="5">
    <source>
        <dbReference type="Google" id="ProtNLM"/>
    </source>
</evidence>
<dbReference type="Proteomes" id="UP001263371">
    <property type="component" value="Unassembled WGS sequence"/>
</dbReference>
<feature type="signal peptide" evidence="2">
    <location>
        <begin position="1"/>
        <end position="23"/>
    </location>
</feature>
<dbReference type="RefSeq" id="WP_315995082.1">
    <property type="nucleotide sequence ID" value="NZ_JAWDIS010000002.1"/>
</dbReference>
<reference evidence="3 4" key="1">
    <citation type="submission" date="2023-09" db="EMBL/GenBank/DDBJ databases">
        <title>Microbacterium fusihabitans sp. nov., Microbacterium phycihabitans sp. nov., and Microbacterium cervinum sp. nov., isolated from dried seaweeds of beach.</title>
        <authorList>
            <person name="Lee S.D."/>
        </authorList>
    </citation>
    <scope>NUCLEOTIDE SEQUENCE [LARGE SCALE GENOMIC DNA]</scope>
    <source>
        <strain evidence="3 4">KSW4-17</strain>
    </source>
</reference>
<protein>
    <recommendedName>
        <fullName evidence="5">Lipoprotein</fullName>
    </recommendedName>
</protein>
<evidence type="ECO:0000256" key="2">
    <source>
        <dbReference type="SAM" id="SignalP"/>
    </source>
</evidence>
<proteinExistence type="predicted"/>
<comment type="caution">
    <text evidence="3">The sequence shown here is derived from an EMBL/GenBank/DDBJ whole genome shotgun (WGS) entry which is preliminary data.</text>
</comment>